<dbReference type="InterPro" id="IPR036047">
    <property type="entry name" value="F-box-like_dom_sf"/>
</dbReference>
<reference evidence="2 3" key="1">
    <citation type="journal article" date="2016" name="Nat. Commun.">
        <title>Ectomycorrhizal ecology is imprinted in the genome of the dominant symbiotic fungus Cenococcum geophilum.</title>
        <authorList>
            <consortium name="DOE Joint Genome Institute"/>
            <person name="Peter M."/>
            <person name="Kohler A."/>
            <person name="Ohm R.A."/>
            <person name="Kuo A."/>
            <person name="Krutzmann J."/>
            <person name="Morin E."/>
            <person name="Arend M."/>
            <person name="Barry K.W."/>
            <person name="Binder M."/>
            <person name="Choi C."/>
            <person name="Clum A."/>
            <person name="Copeland A."/>
            <person name="Grisel N."/>
            <person name="Haridas S."/>
            <person name="Kipfer T."/>
            <person name="LaButti K."/>
            <person name="Lindquist E."/>
            <person name="Lipzen A."/>
            <person name="Maire R."/>
            <person name="Meier B."/>
            <person name="Mihaltcheva S."/>
            <person name="Molinier V."/>
            <person name="Murat C."/>
            <person name="Poggeler S."/>
            <person name="Quandt C.A."/>
            <person name="Sperisen C."/>
            <person name="Tritt A."/>
            <person name="Tisserant E."/>
            <person name="Crous P.W."/>
            <person name="Henrissat B."/>
            <person name="Nehls U."/>
            <person name="Egli S."/>
            <person name="Spatafora J.W."/>
            <person name="Grigoriev I.V."/>
            <person name="Martin F.M."/>
        </authorList>
    </citation>
    <scope>NUCLEOTIDE SEQUENCE [LARGE SCALE GENOMIC DNA]</scope>
    <source>
        <strain evidence="2 3">CBS 207.34</strain>
    </source>
</reference>
<protein>
    <recommendedName>
        <fullName evidence="1">F-box domain-containing protein</fullName>
    </recommendedName>
</protein>
<dbReference type="InterPro" id="IPR001810">
    <property type="entry name" value="F-box_dom"/>
</dbReference>
<sequence>MAILTSLPAELQLSILELALPDDLINLAITCKQLWRLAEGPVKQHKALQSQYRSLTPGATRDDHTLWDVLNAIIQNPRIAYYIHSVNLPAERNVYWDSEVWMSNQVRPEHEHPPSEYVELFTAAASAGPLKPDDREDSAPSRLETAIANGSDGPIIALLLPRLPNLKQLTYVDWGDRDWLLDVLKQAAVAYAAPNPPLDFRNLTTVRLMHWDTELCIPYEFVRYLICMPAVRLLCGHMVGGERASGGPLNLARSRVTDLEFSYSALSRGAMADILSGIEALERFTYECGGVMVDYTDYDPRGMVADLLKYAGHSLEELSVIDVGESEPDETSPHNSFAGFQKLRCLTLDWNVLVPDPDEEVEDEEEKDKPLSQGFYTEENTEPALEVNLAGFLPSSLETLKLAECPSTEVDLIIRMLEQKEAKLPKLSKIRIGVIWPSPDDIVKLSKAAEAAGVEFRQYRNS</sequence>
<evidence type="ECO:0000313" key="2">
    <source>
        <dbReference type="EMBL" id="OCL03210.1"/>
    </source>
</evidence>
<proteinExistence type="predicted"/>
<keyword evidence="3" id="KW-1185">Reference proteome</keyword>
<feature type="domain" description="F-box" evidence="1">
    <location>
        <begin position="1"/>
        <end position="55"/>
    </location>
</feature>
<dbReference type="EMBL" id="KV750789">
    <property type="protein sequence ID" value="OCL03210.1"/>
    <property type="molecule type" value="Genomic_DNA"/>
</dbReference>
<evidence type="ECO:0000259" key="1">
    <source>
        <dbReference type="PROSITE" id="PS50181"/>
    </source>
</evidence>
<dbReference type="OrthoDB" id="5304354at2759"/>
<dbReference type="AlphaFoldDB" id="A0A8E2ERD0"/>
<dbReference type="SUPFAM" id="SSF81383">
    <property type="entry name" value="F-box domain"/>
    <property type="match status" value="1"/>
</dbReference>
<name>A0A8E2ERD0_9PEZI</name>
<accession>A0A8E2ERD0</accession>
<evidence type="ECO:0000313" key="3">
    <source>
        <dbReference type="Proteomes" id="UP000250140"/>
    </source>
</evidence>
<dbReference type="Proteomes" id="UP000250140">
    <property type="component" value="Unassembled WGS sequence"/>
</dbReference>
<dbReference type="PROSITE" id="PS50181">
    <property type="entry name" value="FBOX"/>
    <property type="match status" value="1"/>
</dbReference>
<gene>
    <name evidence="2" type="ORF">AOQ84DRAFT_442881</name>
</gene>
<organism evidence="2 3">
    <name type="scientific">Glonium stellatum</name>
    <dbReference type="NCBI Taxonomy" id="574774"/>
    <lineage>
        <taxon>Eukaryota</taxon>
        <taxon>Fungi</taxon>
        <taxon>Dikarya</taxon>
        <taxon>Ascomycota</taxon>
        <taxon>Pezizomycotina</taxon>
        <taxon>Dothideomycetes</taxon>
        <taxon>Pleosporomycetidae</taxon>
        <taxon>Gloniales</taxon>
        <taxon>Gloniaceae</taxon>
        <taxon>Glonium</taxon>
    </lineage>
</organism>